<keyword evidence="2" id="KW-1185">Reference proteome</keyword>
<comment type="caution">
    <text evidence="1">The sequence shown here is derived from an EMBL/GenBank/DDBJ whole genome shotgun (WGS) entry which is preliminary data.</text>
</comment>
<dbReference type="AlphaFoldDB" id="A0A2B4RMN8"/>
<reference evidence="2" key="1">
    <citation type="journal article" date="2017" name="bioRxiv">
        <title>Comparative analysis of the genomes of Stylophora pistillata and Acropora digitifera provides evidence for extensive differences between species of corals.</title>
        <authorList>
            <person name="Voolstra C.R."/>
            <person name="Li Y."/>
            <person name="Liew Y.J."/>
            <person name="Baumgarten S."/>
            <person name="Zoccola D."/>
            <person name="Flot J.-F."/>
            <person name="Tambutte S."/>
            <person name="Allemand D."/>
            <person name="Aranda M."/>
        </authorList>
    </citation>
    <scope>NUCLEOTIDE SEQUENCE [LARGE SCALE GENOMIC DNA]</scope>
</reference>
<accession>A0A2B4RMN8</accession>
<organism evidence="1 2">
    <name type="scientific">Stylophora pistillata</name>
    <name type="common">Smooth cauliflower coral</name>
    <dbReference type="NCBI Taxonomy" id="50429"/>
    <lineage>
        <taxon>Eukaryota</taxon>
        <taxon>Metazoa</taxon>
        <taxon>Cnidaria</taxon>
        <taxon>Anthozoa</taxon>
        <taxon>Hexacorallia</taxon>
        <taxon>Scleractinia</taxon>
        <taxon>Astrocoeniina</taxon>
        <taxon>Pocilloporidae</taxon>
        <taxon>Stylophora</taxon>
    </lineage>
</organism>
<dbReference type="OrthoDB" id="10370841at2759"/>
<evidence type="ECO:0000313" key="2">
    <source>
        <dbReference type="Proteomes" id="UP000225706"/>
    </source>
</evidence>
<dbReference type="EMBL" id="LSMT01000463">
    <property type="protein sequence ID" value="PFX17598.1"/>
    <property type="molecule type" value="Genomic_DNA"/>
</dbReference>
<proteinExistence type="predicted"/>
<dbReference type="Proteomes" id="UP000225706">
    <property type="component" value="Unassembled WGS sequence"/>
</dbReference>
<name>A0A2B4RMN8_STYPI</name>
<evidence type="ECO:0000313" key="1">
    <source>
        <dbReference type="EMBL" id="PFX17598.1"/>
    </source>
</evidence>
<sequence>MADRGGPLHNLEEKKQFLFSYRKQIARGRKFIRSGNKRQAIVRSVVKGKIKPFDPRVYERLMKGEITETDIKCDFWYDENGTITPHLPGLSTFTNIRDMPPFLRERPEELWQLDRNSPFPEEVDIVVFEDQWWKGYIKPKGDLGTSVTRDNLIEMLSCLPWKKYSE</sequence>
<gene>
    <name evidence="1" type="ORF">AWC38_SpisGene18076</name>
</gene>
<protein>
    <submittedName>
        <fullName evidence="1">Uncharacterized protein</fullName>
    </submittedName>
</protein>